<name>A0ABP8LX69_9BACT</name>
<organism evidence="2 3">
    <name type="scientific">Ravibacter arvi</name>
    <dbReference type="NCBI Taxonomy" id="2051041"/>
    <lineage>
        <taxon>Bacteria</taxon>
        <taxon>Pseudomonadati</taxon>
        <taxon>Bacteroidota</taxon>
        <taxon>Cytophagia</taxon>
        <taxon>Cytophagales</taxon>
        <taxon>Spirosomataceae</taxon>
        <taxon>Ravibacter</taxon>
    </lineage>
</organism>
<dbReference type="Proteomes" id="UP001501508">
    <property type="component" value="Unassembled WGS sequence"/>
</dbReference>
<dbReference type="PANTHER" id="PTHR43433">
    <property type="entry name" value="HYDROLASE, ALPHA/BETA FOLD FAMILY PROTEIN"/>
    <property type="match status" value="1"/>
</dbReference>
<dbReference type="InterPro" id="IPR000073">
    <property type="entry name" value="AB_hydrolase_1"/>
</dbReference>
<gene>
    <name evidence="2" type="ORF">GCM10023091_21280</name>
</gene>
<dbReference type="InterPro" id="IPR050471">
    <property type="entry name" value="AB_hydrolase"/>
</dbReference>
<dbReference type="EMBL" id="BAABEY010000020">
    <property type="protein sequence ID" value="GAA4439303.1"/>
    <property type="molecule type" value="Genomic_DNA"/>
</dbReference>
<evidence type="ECO:0000313" key="3">
    <source>
        <dbReference type="Proteomes" id="UP001501508"/>
    </source>
</evidence>
<dbReference type="Gene3D" id="3.40.50.1820">
    <property type="entry name" value="alpha/beta hydrolase"/>
    <property type="match status" value="1"/>
</dbReference>
<dbReference type="PANTHER" id="PTHR43433:SF10">
    <property type="entry name" value="AB HYDROLASE-1 DOMAIN-CONTAINING PROTEIN"/>
    <property type="match status" value="1"/>
</dbReference>
<comment type="caution">
    <text evidence="2">The sequence shown here is derived from an EMBL/GenBank/DDBJ whole genome shotgun (WGS) entry which is preliminary data.</text>
</comment>
<protein>
    <recommendedName>
        <fullName evidence="1">AB hydrolase-1 domain-containing protein</fullName>
    </recommendedName>
</protein>
<keyword evidence="3" id="KW-1185">Reference proteome</keyword>
<dbReference type="Pfam" id="PF12697">
    <property type="entry name" value="Abhydrolase_6"/>
    <property type="match status" value="1"/>
</dbReference>
<dbReference type="SUPFAM" id="SSF53474">
    <property type="entry name" value="alpha/beta-Hydrolases"/>
    <property type="match status" value="1"/>
</dbReference>
<feature type="domain" description="AB hydrolase-1" evidence="1">
    <location>
        <begin position="15"/>
        <end position="252"/>
    </location>
</feature>
<evidence type="ECO:0000259" key="1">
    <source>
        <dbReference type="Pfam" id="PF12697"/>
    </source>
</evidence>
<reference evidence="3" key="1">
    <citation type="journal article" date="2019" name="Int. J. Syst. Evol. Microbiol.">
        <title>The Global Catalogue of Microorganisms (GCM) 10K type strain sequencing project: providing services to taxonomists for standard genome sequencing and annotation.</title>
        <authorList>
            <consortium name="The Broad Institute Genomics Platform"/>
            <consortium name="The Broad Institute Genome Sequencing Center for Infectious Disease"/>
            <person name="Wu L."/>
            <person name="Ma J."/>
        </authorList>
    </citation>
    <scope>NUCLEOTIDE SEQUENCE [LARGE SCALE GENOMIC DNA]</scope>
    <source>
        <strain evidence="3">JCM 31920</strain>
    </source>
</reference>
<sequence>MQLKVIKKGNGEMPLLVFHGIGQTGAECFGPLAERLADHCTTYLFDLPFHGESRIFFKDDRWESGRRPLSGQEWADYLDDFLKSAGIDRFSVAGFSLGGRFALATLAFFGSRVEHAFLIAPDGVVDQPVFRLATSTPLFRAIFEGVTRHPRILLNVAQVLSRTGLIHASLLKILHFLASGGKFSETVYRSWTNFRNLGFQLLADSPDAPVTMRKVYVFLGSYDRLVQKKDVNPLVKRLPESNFICLRAGHGSLVRQAVPEMLRIMLTNRR</sequence>
<evidence type="ECO:0000313" key="2">
    <source>
        <dbReference type="EMBL" id="GAA4439303.1"/>
    </source>
</evidence>
<accession>A0ABP8LX69</accession>
<proteinExistence type="predicted"/>
<dbReference type="InterPro" id="IPR029058">
    <property type="entry name" value="AB_hydrolase_fold"/>
</dbReference>